<sequence length="85" mass="9894">MSSAWPKLPAVLFITQVSSIMIAKEHRQNEAHPGLIVFQCTPLDGIDDETEREYLVLDDCSRLREIVQSFPKRRYYEPSLLVICW</sequence>
<reference evidence="1 2" key="1">
    <citation type="journal article" date="2019" name="Nat. Ecol. Evol.">
        <title>Megaphylogeny resolves global patterns of mushroom evolution.</title>
        <authorList>
            <person name="Varga T."/>
            <person name="Krizsan K."/>
            <person name="Foldi C."/>
            <person name="Dima B."/>
            <person name="Sanchez-Garcia M."/>
            <person name="Sanchez-Ramirez S."/>
            <person name="Szollosi G.J."/>
            <person name="Szarkandi J.G."/>
            <person name="Papp V."/>
            <person name="Albert L."/>
            <person name="Andreopoulos W."/>
            <person name="Angelini C."/>
            <person name="Antonin V."/>
            <person name="Barry K.W."/>
            <person name="Bougher N.L."/>
            <person name="Buchanan P."/>
            <person name="Buyck B."/>
            <person name="Bense V."/>
            <person name="Catcheside P."/>
            <person name="Chovatia M."/>
            <person name="Cooper J."/>
            <person name="Damon W."/>
            <person name="Desjardin D."/>
            <person name="Finy P."/>
            <person name="Geml J."/>
            <person name="Haridas S."/>
            <person name="Hughes K."/>
            <person name="Justo A."/>
            <person name="Karasinski D."/>
            <person name="Kautmanova I."/>
            <person name="Kiss B."/>
            <person name="Kocsube S."/>
            <person name="Kotiranta H."/>
            <person name="LaButti K.M."/>
            <person name="Lechner B.E."/>
            <person name="Liimatainen K."/>
            <person name="Lipzen A."/>
            <person name="Lukacs Z."/>
            <person name="Mihaltcheva S."/>
            <person name="Morgado L.N."/>
            <person name="Niskanen T."/>
            <person name="Noordeloos M.E."/>
            <person name="Ohm R.A."/>
            <person name="Ortiz-Santana B."/>
            <person name="Ovrebo C."/>
            <person name="Racz N."/>
            <person name="Riley R."/>
            <person name="Savchenko A."/>
            <person name="Shiryaev A."/>
            <person name="Soop K."/>
            <person name="Spirin V."/>
            <person name="Szebenyi C."/>
            <person name="Tomsovsky M."/>
            <person name="Tulloss R.E."/>
            <person name="Uehling J."/>
            <person name="Grigoriev I.V."/>
            <person name="Vagvolgyi C."/>
            <person name="Papp T."/>
            <person name="Martin F.M."/>
            <person name="Miettinen O."/>
            <person name="Hibbett D.S."/>
            <person name="Nagy L.G."/>
        </authorList>
    </citation>
    <scope>NUCLEOTIDE SEQUENCE [LARGE SCALE GENOMIC DNA]</scope>
    <source>
        <strain evidence="1 2">CBS 121175</strain>
    </source>
</reference>
<dbReference type="OrthoDB" id="264795at2759"/>
<dbReference type="STRING" id="230819.A0A5C3KGT1"/>
<organism evidence="1 2">
    <name type="scientific">Coprinopsis marcescibilis</name>
    <name type="common">Agaric fungus</name>
    <name type="synonym">Psathyrella marcescibilis</name>
    <dbReference type="NCBI Taxonomy" id="230819"/>
    <lineage>
        <taxon>Eukaryota</taxon>
        <taxon>Fungi</taxon>
        <taxon>Dikarya</taxon>
        <taxon>Basidiomycota</taxon>
        <taxon>Agaricomycotina</taxon>
        <taxon>Agaricomycetes</taxon>
        <taxon>Agaricomycetidae</taxon>
        <taxon>Agaricales</taxon>
        <taxon>Agaricineae</taxon>
        <taxon>Psathyrellaceae</taxon>
        <taxon>Coprinopsis</taxon>
    </lineage>
</organism>
<dbReference type="AlphaFoldDB" id="A0A5C3KGT1"/>
<dbReference type="Proteomes" id="UP000307440">
    <property type="component" value="Unassembled WGS sequence"/>
</dbReference>
<keyword evidence="2" id="KW-1185">Reference proteome</keyword>
<name>A0A5C3KGT1_COPMA</name>
<evidence type="ECO:0000313" key="1">
    <source>
        <dbReference type="EMBL" id="TFK19232.1"/>
    </source>
</evidence>
<proteinExistence type="predicted"/>
<protein>
    <submittedName>
        <fullName evidence="1">Uncharacterized protein</fullName>
    </submittedName>
</protein>
<accession>A0A5C3KGT1</accession>
<evidence type="ECO:0000313" key="2">
    <source>
        <dbReference type="Proteomes" id="UP000307440"/>
    </source>
</evidence>
<gene>
    <name evidence="1" type="ORF">FA15DRAFT_601918</name>
</gene>
<dbReference type="EMBL" id="ML210352">
    <property type="protein sequence ID" value="TFK19232.1"/>
    <property type="molecule type" value="Genomic_DNA"/>
</dbReference>
<feature type="non-terminal residue" evidence="1">
    <location>
        <position position="85"/>
    </location>
</feature>